<protein>
    <submittedName>
        <fullName evidence="3">Uncharacterized protein</fullName>
    </submittedName>
</protein>
<dbReference type="RefSeq" id="WP_147162817.1">
    <property type="nucleotide sequence ID" value="NZ_BJZO01000016.1"/>
</dbReference>
<comment type="caution">
    <text evidence="3">The sequence shown here is derived from an EMBL/GenBank/DDBJ whole genome shotgun (WGS) entry which is preliminary data.</text>
</comment>
<keyword evidence="2" id="KW-0732">Signal</keyword>
<feature type="compositionally biased region" description="Pro residues" evidence="1">
    <location>
        <begin position="202"/>
        <end position="219"/>
    </location>
</feature>
<sequence length="229" mass="24051">MSRRPVSFRRRSPLSRVLAWAVLAGALGPGSGAVWAQEDPARLDACKTALMACVNACESLEKDEAARNGCQARCAADRALCQGEQSLGELSRQVDRFKGFLEGFTTPPGGDRAAERCATGRARCEGRCAGTFPEGSDERAGCEGRCTAENALCEARAGLDAATPQAREGVEDLGRALKGFLDRKGGFAPPSDDLYDFAPDEPGTPTPLVPPSDPEPSPVPKGSGKELAI</sequence>
<evidence type="ECO:0000313" key="4">
    <source>
        <dbReference type="Proteomes" id="UP000321567"/>
    </source>
</evidence>
<dbReference type="AlphaFoldDB" id="A0A512H5P1"/>
<feature type="region of interest" description="Disordered" evidence="1">
    <location>
        <begin position="184"/>
        <end position="229"/>
    </location>
</feature>
<feature type="signal peptide" evidence="2">
    <location>
        <begin position="1"/>
        <end position="36"/>
    </location>
</feature>
<dbReference type="Proteomes" id="UP000321567">
    <property type="component" value="Unassembled WGS sequence"/>
</dbReference>
<keyword evidence="4" id="KW-1185">Reference proteome</keyword>
<evidence type="ECO:0000256" key="2">
    <source>
        <dbReference type="SAM" id="SignalP"/>
    </source>
</evidence>
<organism evidence="3 4">
    <name type="scientific">Pararhodospirillum oryzae</name>
    <dbReference type="NCBI Taxonomy" id="478448"/>
    <lineage>
        <taxon>Bacteria</taxon>
        <taxon>Pseudomonadati</taxon>
        <taxon>Pseudomonadota</taxon>
        <taxon>Alphaproteobacteria</taxon>
        <taxon>Rhodospirillales</taxon>
        <taxon>Rhodospirillaceae</taxon>
        <taxon>Pararhodospirillum</taxon>
    </lineage>
</organism>
<feature type="chain" id="PRO_5022139222" evidence="2">
    <location>
        <begin position="37"/>
        <end position="229"/>
    </location>
</feature>
<accession>A0A512H5P1</accession>
<evidence type="ECO:0000313" key="3">
    <source>
        <dbReference type="EMBL" id="GEO80767.1"/>
    </source>
</evidence>
<dbReference type="OrthoDB" id="6089775at2"/>
<name>A0A512H5P1_9PROT</name>
<dbReference type="EMBL" id="BJZO01000016">
    <property type="protein sequence ID" value="GEO80767.1"/>
    <property type="molecule type" value="Genomic_DNA"/>
</dbReference>
<proteinExistence type="predicted"/>
<gene>
    <name evidence="3" type="ORF">ROR02_08980</name>
</gene>
<evidence type="ECO:0000256" key="1">
    <source>
        <dbReference type="SAM" id="MobiDB-lite"/>
    </source>
</evidence>
<reference evidence="3 4" key="1">
    <citation type="submission" date="2019-07" db="EMBL/GenBank/DDBJ databases">
        <title>Whole genome shotgun sequence of Rhodospirillum oryzae NBRC 107573.</title>
        <authorList>
            <person name="Hosoyama A."/>
            <person name="Uohara A."/>
            <person name="Ohji S."/>
            <person name="Ichikawa N."/>
        </authorList>
    </citation>
    <scope>NUCLEOTIDE SEQUENCE [LARGE SCALE GENOMIC DNA]</scope>
    <source>
        <strain evidence="3 4">NBRC 107573</strain>
    </source>
</reference>